<dbReference type="OrthoDB" id="9988704at2"/>
<evidence type="ECO:0000313" key="2">
    <source>
        <dbReference type="EMBL" id="TDD89352.1"/>
    </source>
</evidence>
<evidence type="ECO:0000256" key="1">
    <source>
        <dbReference type="SAM" id="MobiDB-lite"/>
    </source>
</evidence>
<gene>
    <name evidence="2" type="ORF">E1298_14155</name>
</gene>
<dbReference type="AlphaFoldDB" id="A0A4R5BYB8"/>
<dbReference type="Proteomes" id="UP000294513">
    <property type="component" value="Unassembled WGS sequence"/>
</dbReference>
<dbReference type="EMBL" id="SMKU01000058">
    <property type="protein sequence ID" value="TDD89352.1"/>
    <property type="molecule type" value="Genomic_DNA"/>
</dbReference>
<keyword evidence="3" id="KW-1185">Reference proteome</keyword>
<protein>
    <submittedName>
        <fullName evidence="2">Uncharacterized protein</fullName>
    </submittedName>
</protein>
<organism evidence="2 3">
    <name type="scientific">Actinomadura rubrisoli</name>
    <dbReference type="NCBI Taxonomy" id="2530368"/>
    <lineage>
        <taxon>Bacteria</taxon>
        <taxon>Bacillati</taxon>
        <taxon>Actinomycetota</taxon>
        <taxon>Actinomycetes</taxon>
        <taxon>Streptosporangiales</taxon>
        <taxon>Thermomonosporaceae</taxon>
        <taxon>Actinomadura</taxon>
    </lineage>
</organism>
<accession>A0A4R5BYB8</accession>
<sequence>MPTTSTLDRKNPGGAIPARGPRLRAARENEMTMLGQDPSRERISGTVPDELAARVRALRRARREAQTRASRVRRVLLAPTASDKTY</sequence>
<feature type="region of interest" description="Disordered" evidence="1">
    <location>
        <begin position="1"/>
        <end position="24"/>
    </location>
</feature>
<evidence type="ECO:0000313" key="3">
    <source>
        <dbReference type="Proteomes" id="UP000294513"/>
    </source>
</evidence>
<comment type="caution">
    <text evidence="2">The sequence shown here is derived from an EMBL/GenBank/DDBJ whole genome shotgun (WGS) entry which is preliminary data.</text>
</comment>
<dbReference type="RefSeq" id="WP_131893192.1">
    <property type="nucleotide sequence ID" value="NZ_SMKU01000058.1"/>
</dbReference>
<reference evidence="2 3" key="1">
    <citation type="submission" date="2019-03" db="EMBL/GenBank/DDBJ databases">
        <title>Draft genome sequences of novel Actinobacteria.</title>
        <authorList>
            <person name="Sahin N."/>
            <person name="Ay H."/>
            <person name="Saygin H."/>
        </authorList>
    </citation>
    <scope>NUCLEOTIDE SEQUENCE [LARGE SCALE GENOMIC DNA]</scope>
    <source>
        <strain evidence="2 3">H3C3</strain>
    </source>
</reference>
<name>A0A4R5BYB8_9ACTN</name>
<proteinExistence type="predicted"/>